<dbReference type="EC" id="2.3.2.2" evidence="11"/>
<dbReference type="PRINTS" id="PR01210">
    <property type="entry name" value="GGTRANSPTASE"/>
</dbReference>
<accession>A0A5M6ZHF7</accession>
<dbReference type="UniPathway" id="UPA00204"/>
<dbReference type="EMBL" id="VWOJ01000002">
    <property type="protein sequence ID" value="KAA5803565.1"/>
    <property type="molecule type" value="Genomic_DNA"/>
</dbReference>
<comment type="catalytic activity">
    <reaction evidence="1 11">
        <text>an S-substituted glutathione + H2O = an S-substituted L-cysteinylglycine + L-glutamate</text>
        <dbReference type="Rhea" id="RHEA:59468"/>
        <dbReference type="ChEBI" id="CHEBI:15377"/>
        <dbReference type="ChEBI" id="CHEBI:29985"/>
        <dbReference type="ChEBI" id="CHEBI:90779"/>
        <dbReference type="ChEBI" id="CHEBI:143103"/>
        <dbReference type="EC" id="3.4.19.13"/>
    </reaction>
</comment>
<evidence type="ECO:0000256" key="12">
    <source>
        <dbReference type="SAM" id="SignalP"/>
    </source>
</evidence>
<dbReference type="GO" id="GO:0006750">
    <property type="term" value="P:glutathione biosynthetic process"/>
    <property type="evidence" value="ECO:0007669"/>
    <property type="project" value="UniProtKB-KW"/>
</dbReference>
<evidence type="ECO:0000313" key="13">
    <source>
        <dbReference type="EMBL" id="KAA5803565.1"/>
    </source>
</evidence>
<evidence type="ECO:0000256" key="11">
    <source>
        <dbReference type="RuleBase" id="RU368036"/>
    </source>
</evidence>
<dbReference type="InterPro" id="IPR051792">
    <property type="entry name" value="GGT_bact"/>
</dbReference>
<keyword evidence="6 11" id="KW-0865">Zymogen</keyword>
<dbReference type="GO" id="GO:0036374">
    <property type="term" value="F:glutathione hydrolase activity"/>
    <property type="evidence" value="ECO:0007669"/>
    <property type="project" value="UniProtKB-UniRule"/>
</dbReference>
<keyword evidence="7 11" id="KW-0012">Acyltransferase</keyword>
<evidence type="ECO:0000256" key="5">
    <source>
        <dbReference type="ARBA" id="ARBA00022801"/>
    </source>
</evidence>
<comment type="caution">
    <text evidence="13">The sequence shown here is derived from an EMBL/GenBank/DDBJ whole genome shotgun (WGS) entry which is preliminary data.</text>
</comment>
<comment type="catalytic activity">
    <reaction evidence="2 11">
        <text>glutathione + H2O = L-cysteinylglycine + L-glutamate</text>
        <dbReference type="Rhea" id="RHEA:28807"/>
        <dbReference type="ChEBI" id="CHEBI:15377"/>
        <dbReference type="ChEBI" id="CHEBI:29985"/>
        <dbReference type="ChEBI" id="CHEBI:57925"/>
        <dbReference type="ChEBI" id="CHEBI:61694"/>
        <dbReference type="EC" id="3.4.19.13"/>
    </reaction>
</comment>
<dbReference type="SUPFAM" id="SSF56235">
    <property type="entry name" value="N-terminal nucleophile aminohydrolases (Ntn hydrolases)"/>
    <property type="match status" value="1"/>
</dbReference>
<dbReference type="InterPro" id="IPR029055">
    <property type="entry name" value="Ntn_hydrolases_N"/>
</dbReference>
<protein>
    <recommendedName>
        <fullName evidence="11">Glutathione hydrolase proenzyme</fullName>
        <ecNumber evidence="11">2.3.2.2</ecNumber>
        <ecNumber evidence="11">3.4.19.13</ecNumber>
    </recommendedName>
    <component>
        <recommendedName>
            <fullName evidence="11">Glutathione hydrolase large chain</fullName>
        </recommendedName>
    </component>
    <component>
        <recommendedName>
            <fullName evidence="11">Glutathione hydrolase small chain</fullName>
        </recommendedName>
    </component>
</protein>
<keyword evidence="14" id="KW-1185">Reference proteome</keyword>
<gene>
    <name evidence="13" type="primary">ggt</name>
    <name evidence="13" type="ORF">F1654_07105</name>
</gene>
<dbReference type="NCBIfam" id="TIGR00066">
    <property type="entry name" value="g_glut_trans"/>
    <property type="match status" value="1"/>
</dbReference>
<evidence type="ECO:0000313" key="14">
    <source>
        <dbReference type="Proteomes" id="UP000325122"/>
    </source>
</evidence>
<evidence type="ECO:0000256" key="8">
    <source>
        <dbReference type="ARBA" id="ARBA00047417"/>
    </source>
</evidence>
<keyword evidence="4 11" id="KW-0808">Transferase</keyword>
<keyword evidence="11" id="KW-0317">Glutathione biosynthesis</keyword>
<dbReference type="RefSeq" id="WP_150022833.1">
    <property type="nucleotide sequence ID" value="NZ_VWOJ01000002.1"/>
</dbReference>
<evidence type="ECO:0000256" key="10">
    <source>
        <dbReference type="PIRSR" id="PIRSR600101-2"/>
    </source>
</evidence>
<reference evidence="13 14" key="1">
    <citation type="submission" date="2019-09" db="EMBL/GenBank/DDBJ databases">
        <authorList>
            <person name="Kevbrin V."/>
            <person name="Grouzdev D.S."/>
        </authorList>
    </citation>
    <scope>NUCLEOTIDE SEQUENCE [LARGE SCALE GENOMIC DNA]</scope>
    <source>
        <strain evidence="13 14">G-192</strain>
    </source>
</reference>
<dbReference type="PANTHER" id="PTHR43199">
    <property type="entry name" value="GLUTATHIONE HYDROLASE"/>
    <property type="match status" value="1"/>
</dbReference>
<dbReference type="Pfam" id="PF01019">
    <property type="entry name" value="G_glu_transpept"/>
    <property type="match status" value="1"/>
</dbReference>
<dbReference type="Gene3D" id="1.10.246.130">
    <property type="match status" value="1"/>
</dbReference>
<dbReference type="GO" id="GO:0006751">
    <property type="term" value="P:glutathione catabolic process"/>
    <property type="evidence" value="ECO:0007669"/>
    <property type="project" value="UniProtKB-UniRule"/>
</dbReference>
<feature type="binding site" evidence="10">
    <location>
        <position position="476"/>
    </location>
    <ligand>
        <name>L-glutamate</name>
        <dbReference type="ChEBI" id="CHEBI:29985"/>
    </ligand>
</feature>
<dbReference type="Gene3D" id="3.60.20.40">
    <property type="match status" value="1"/>
</dbReference>
<feature type="chain" id="PRO_5024312665" description="Glutathione hydrolase proenzyme" evidence="12">
    <location>
        <begin position="26"/>
        <end position="580"/>
    </location>
</feature>
<evidence type="ECO:0000256" key="7">
    <source>
        <dbReference type="ARBA" id="ARBA00023315"/>
    </source>
</evidence>
<dbReference type="PANTHER" id="PTHR43199:SF1">
    <property type="entry name" value="GLUTATHIONE HYDROLASE PROENZYME"/>
    <property type="match status" value="1"/>
</dbReference>
<keyword evidence="5 11" id="KW-0378">Hydrolase</keyword>
<dbReference type="InterPro" id="IPR000101">
    <property type="entry name" value="GGT_peptidase"/>
</dbReference>
<dbReference type="EC" id="3.4.19.13" evidence="11"/>
<name>A0A5M6ZHF7_9PROT</name>
<evidence type="ECO:0000256" key="9">
    <source>
        <dbReference type="PIRSR" id="PIRSR600101-1"/>
    </source>
</evidence>
<organism evidence="13 14">
    <name type="scientific">Alkalicaulis satelles</name>
    <dbReference type="NCBI Taxonomy" id="2609175"/>
    <lineage>
        <taxon>Bacteria</taxon>
        <taxon>Pseudomonadati</taxon>
        <taxon>Pseudomonadota</taxon>
        <taxon>Alphaproteobacteria</taxon>
        <taxon>Maricaulales</taxon>
        <taxon>Maricaulaceae</taxon>
        <taxon>Alkalicaulis</taxon>
    </lineage>
</organism>
<feature type="binding site" evidence="10">
    <location>
        <begin position="454"/>
        <end position="455"/>
    </location>
    <ligand>
        <name>L-glutamate</name>
        <dbReference type="ChEBI" id="CHEBI:29985"/>
    </ligand>
</feature>
<dbReference type="Proteomes" id="UP000325122">
    <property type="component" value="Unassembled WGS sequence"/>
</dbReference>
<dbReference type="InterPro" id="IPR043137">
    <property type="entry name" value="GGT_ssub_C"/>
</dbReference>
<evidence type="ECO:0000256" key="2">
    <source>
        <dbReference type="ARBA" id="ARBA00001089"/>
    </source>
</evidence>
<evidence type="ECO:0000256" key="1">
    <source>
        <dbReference type="ARBA" id="ARBA00001049"/>
    </source>
</evidence>
<sequence>MPGMNRLIIAAVTVLLAGLAPAALAQGGPPPGSYIIEYGSIHHPVVSRGGMVVSQNALASQIGAQVLSEGGNAVDAAVATGLALAVTLPRAGNLGGGGFMLVHLAEAGQTIAIEYYGEAPRAVEPGLLLGADGRVDRARRYSFLGAAVPGTPLGLYEAHQRFGRLDWADVVAPALRLAEDGILVTEDMAYALSIRRDWITQDPAAAAALYKAGGEPYAPGERLVQPDLAWSLTQYRDHGAAAFYEGEVAQRLIAAMQANGGIIGHEDLAAYQVRITEPLWSAYRGHPMALMPPPASGVLLAQMMAMLEQFDMAALGPQSAASLHHVAEVTRLVYADRARAMGGYPQHQTPVEALLGADYIAARAALVSPDAPLPSEDVQPGPAALAHNPDTTHYSVVDAQGNAVSNTYTLGSSYGAHVMAPGTGFFLNDAMGNFRWNEPPGSPNAPEPGKRVISTITPVIVFRDDRPWIVSGTPGGLQIIPAMAQFLVNMIDHGLNPAEASARPRAFQGYGATLDVEPGVSPDTIAVLEAMGHEVRQTLTMGSIQTIEMGQGVLYGASDTRRPGAGVAVSGARPAQTPED</sequence>
<comment type="similarity">
    <text evidence="3 11">Belongs to the gamma-glutamyltransferase family.</text>
</comment>
<comment type="PTM">
    <text evidence="11">Cleaved by autocatalysis into a large and a small subunit.</text>
</comment>
<comment type="catalytic activity">
    <reaction evidence="8 11">
        <text>an N-terminal (5-L-glutamyl)-[peptide] + an alpha-amino acid = 5-L-glutamyl amino acid + an N-terminal L-alpha-aminoacyl-[peptide]</text>
        <dbReference type="Rhea" id="RHEA:23904"/>
        <dbReference type="Rhea" id="RHEA-COMP:9780"/>
        <dbReference type="Rhea" id="RHEA-COMP:9795"/>
        <dbReference type="ChEBI" id="CHEBI:77644"/>
        <dbReference type="ChEBI" id="CHEBI:78597"/>
        <dbReference type="ChEBI" id="CHEBI:78599"/>
        <dbReference type="ChEBI" id="CHEBI:78608"/>
        <dbReference type="EC" id="2.3.2.2"/>
    </reaction>
</comment>
<evidence type="ECO:0000256" key="4">
    <source>
        <dbReference type="ARBA" id="ARBA00022679"/>
    </source>
</evidence>
<keyword evidence="12" id="KW-0732">Signal</keyword>
<feature type="signal peptide" evidence="12">
    <location>
        <begin position="1"/>
        <end position="25"/>
    </location>
</feature>
<proteinExistence type="inferred from homology"/>
<evidence type="ECO:0000256" key="3">
    <source>
        <dbReference type="ARBA" id="ARBA00009381"/>
    </source>
</evidence>
<evidence type="ECO:0000256" key="6">
    <source>
        <dbReference type="ARBA" id="ARBA00023145"/>
    </source>
</evidence>
<dbReference type="GO" id="GO:0103068">
    <property type="term" value="F:leukotriene C4 gamma-glutamyl transferase activity"/>
    <property type="evidence" value="ECO:0007669"/>
    <property type="project" value="UniProtKB-EC"/>
</dbReference>
<dbReference type="AlphaFoldDB" id="A0A5M6ZHF7"/>
<dbReference type="InterPro" id="IPR043138">
    <property type="entry name" value="GGT_lsub"/>
</dbReference>
<comment type="subunit">
    <text evidence="11">This enzyme consists of two polypeptide chains, which are synthesized in precursor form from a single polypeptide.</text>
</comment>
<feature type="active site" description="Nucleophile" evidence="9">
    <location>
        <position position="391"/>
    </location>
</feature>
<comment type="pathway">
    <text evidence="11">Sulfur metabolism; glutathione metabolism.</text>
</comment>